<sequence length="49" mass="5923">MRTNRRLNRDIKLLAWNQIFHLLHQLATTALRVITVRDQRQRIDTLVVD</sequence>
<dbReference type="Proteomes" id="UP000041314">
    <property type="component" value="Unassembled WGS sequence"/>
</dbReference>
<proteinExistence type="predicted"/>
<protein>
    <submittedName>
        <fullName evidence="1">Uncharacterized protein</fullName>
    </submittedName>
</protein>
<evidence type="ECO:0000313" key="1">
    <source>
        <dbReference type="EMBL" id="CNV17803.1"/>
    </source>
</evidence>
<organism evidence="1 2">
    <name type="scientific">Salmonella enterica subsp. enterica serovar Bovismorbificans</name>
    <dbReference type="NCBI Taxonomy" id="58097"/>
    <lineage>
        <taxon>Bacteria</taxon>
        <taxon>Pseudomonadati</taxon>
        <taxon>Pseudomonadota</taxon>
        <taxon>Gammaproteobacteria</taxon>
        <taxon>Enterobacterales</taxon>
        <taxon>Enterobacteriaceae</taxon>
        <taxon>Salmonella</taxon>
    </lineage>
</organism>
<name>A0A655EDW7_SALET</name>
<reference evidence="1 2" key="1">
    <citation type="submission" date="2015-03" db="EMBL/GenBank/DDBJ databases">
        <authorList>
            <consortium name="Pathogen Informatics"/>
        </authorList>
    </citation>
    <scope>NUCLEOTIDE SEQUENCE [LARGE SCALE GENOMIC DNA]</scope>
    <source>
        <strain evidence="1 2">A1104</strain>
    </source>
</reference>
<dbReference type="AlphaFoldDB" id="A0A655EDW7"/>
<dbReference type="EMBL" id="CQPA01000065">
    <property type="protein sequence ID" value="CNV17803.1"/>
    <property type="molecule type" value="Genomic_DNA"/>
</dbReference>
<accession>A0A655EDW7</accession>
<gene>
    <name evidence="1" type="ORF">ERS008198_04565</name>
</gene>
<evidence type="ECO:0000313" key="2">
    <source>
        <dbReference type="Proteomes" id="UP000041314"/>
    </source>
</evidence>